<comment type="catalytic activity">
    <reaction evidence="7">
        <text>GTP + H2O = GDP + phosphate + H(+)</text>
        <dbReference type="Rhea" id="RHEA:19669"/>
        <dbReference type="ChEBI" id="CHEBI:15377"/>
        <dbReference type="ChEBI" id="CHEBI:15378"/>
        <dbReference type="ChEBI" id="CHEBI:37565"/>
        <dbReference type="ChEBI" id="CHEBI:43474"/>
        <dbReference type="ChEBI" id="CHEBI:58189"/>
    </reaction>
    <physiologicalReaction direction="left-to-right" evidence="7">
        <dbReference type="Rhea" id="RHEA:19670"/>
    </physiologicalReaction>
</comment>
<dbReference type="Gene3D" id="3.30.1330.20">
    <property type="entry name" value="Tubulin/FtsZ, C-terminal domain"/>
    <property type="match status" value="1"/>
</dbReference>
<evidence type="ECO:0000256" key="9">
    <source>
        <dbReference type="SAM" id="MobiDB-lite"/>
    </source>
</evidence>
<dbReference type="InterPro" id="IPR018316">
    <property type="entry name" value="Tubulin/FtsZ_2-layer-sand-dom"/>
</dbReference>
<evidence type="ECO:0000259" key="10">
    <source>
        <dbReference type="SMART" id="SM00864"/>
    </source>
</evidence>
<protein>
    <recommendedName>
        <fullName evidence="8">Tubulin alpha chain</fullName>
    </recommendedName>
</protein>
<dbReference type="InterPro" id="IPR023123">
    <property type="entry name" value="Tubulin_C"/>
</dbReference>
<dbReference type="GO" id="GO:0005874">
    <property type="term" value="C:microtubule"/>
    <property type="evidence" value="ECO:0007669"/>
    <property type="project" value="UniProtKB-KW"/>
</dbReference>
<evidence type="ECO:0000256" key="8">
    <source>
        <dbReference type="RuleBase" id="RU000352"/>
    </source>
</evidence>
<dbReference type="PRINTS" id="PR01162">
    <property type="entry name" value="ALPHATUBULIN"/>
</dbReference>
<dbReference type="InterPro" id="IPR000217">
    <property type="entry name" value="Tubulin"/>
</dbReference>
<dbReference type="PROSITE" id="PS00227">
    <property type="entry name" value="TUBULIN"/>
    <property type="match status" value="1"/>
</dbReference>
<dbReference type="InterPro" id="IPR037103">
    <property type="entry name" value="Tubulin/FtsZ-like_C"/>
</dbReference>
<dbReference type="SUPFAM" id="SSF52490">
    <property type="entry name" value="Tubulin nucleotide-binding domain-like"/>
    <property type="match status" value="1"/>
</dbReference>
<organism evidence="11 12">
    <name type="scientific">Reticulomyxa filosa</name>
    <dbReference type="NCBI Taxonomy" id="46433"/>
    <lineage>
        <taxon>Eukaryota</taxon>
        <taxon>Sar</taxon>
        <taxon>Rhizaria</taxon>
        <taxon>Retaria</taxon>
        <taxon>Foraminifera</taxon>
        <taxon>Monothalamids</taxon>
        <taxon>Reticulomyxidae</taxon>
        <taxon>Reticulomyxa</taxon>
    </lineage>
</organism>
<keyword evidence="6 8" id="KW-0342">GTP-binding</keyword>
<evidence type="ECO:0000313" key="12">
    <source>
        <dbReference type="Proteomes" id="UP000023152"/>
    </source>
</evidence>
<sequence>MREIITVEIGQGGIQLGNVVWEQYCAEYGIDKTGNLNSKDAIYTRKVFFEETSDRRFQARNIAVDLEPDLIDEMKTGPFKALFFPSLLVSGKEDANNFARGFHTIGKQIIDKVNDRFRGLIDSCDNTMGFAVFHSVGGGTGSGLGSLILERLAVDYRKKSIIGFEIYPSSQLSTYVIEPYNALLATHWIIDNTNVSLVLDNQAIYNLCQSKLHIPKPDVSHLNYLIAKVVSVMTSSIRFDGELYKDTSEYAQYLVPFPRLHFLTAGMSPIVSKTDTTTVFTSADKVVAECFNPANWFVEYTKFNPEEDKYMAASLDFCGDFRMGEVNAITNWIKSTRKMFLIEWCPTGLRIGVNSTRAAILEQDDISAFTKNAVMIGNNTGISRMFAKRIVQKFDVMFSQQAFLHWYFSEEMEVGEFMEAREDLAFLEKDYMDVLSEQPSDEGPSHSKSDVEDSGDFF</sequence>
<dbReference type="GO" id="GO:0005525">
    <property type="term" value="F:GTP binding"/>
    <property type="evidence" value="ECO:0007669"/>
    <property type="project" value="UniProtKB-UniRule"/>
</dbReference>
<evidence type="ECO:0000313" key="11">
    <source>
        <dbReference type="EMBL" id="ETO05746.1"/>
    </source>
</evidence>
<dbReference type="AlphaFoldDB" id="X6LWK2"/>
<dbReference type="InterPro" id="IPR013838">
    <property type="entry name" value="Beta-tubulin_BS"/>
</dbReference>
<dbReference type="InterPro" id="IPR036525">
    <property type="entry name" value="Tubulin/FtsZ_GTPase_sf"/>
</dbReference>
<dbReference type="PANTHER" id="PTHR11588">
    <property type="entry name" value="TUBULIN"/>
    <property type="match status" value="1"/>
</dbReference>
<comment type="function">
    <text evidence="8">Tubulin is the major constituent of microtubules, a cylinder consisting of laterally associated linear protofilaments composed of alpha- and beta-tubulin heterodimers. Microtubules grow by the addition of GTP-tubulin dimers to the microtubule end, where a stabilizing cap forms. Below the cap, tubulin dimers are in GDP-bound state, owing to GTPase activity of alpha-tubulin.</text>
</comment>
<gene>
    <name evidence="11" type="ORF">RFI_31649</name>
</gene>
<feature type="domain" description="Tubulin/FtsZ GTPase" evidence="10">
    <location>
        <begin position="45"/>
        <end position="241"/>
    </location>
</feature>
<dbReference type="CDD" id="cd02186">
    <property type="entry name" value="alpha_tubulin"/>
    <property type="match status" value="1"/>
</dbReference>
<dbReference type="EMBL" id="ASPP01027809">
    <property type="protein sequence ID" value="ETO05746.1"/>
    <property type="molecule type" value="Genomic_DNA"/>
</dbReference>
<dbReference type="InterPro" id="IPR003008">
    <property type="entry name" value="Tubulin_FtsZ_GTPase"/>
</dbReference>
<evidence type="ECO:0000256" key="5">
    <source>
        <dbReference type="ARBA" id="ARBA00022801"/>
    </source>
</evidence>
<dbReference type="SMART" id="SM00864">
    <property type="entry name" value="Tubulin"/>
    <property type="match status" value="1"/>
</dbReference>
<dbReference type="Gene3D" id="1.10.287.600">
    <property type="entry name" value="Helix hairpin bin"/>
    <property type="match status" value="1"/>
</dbReference>
<reference evidence="11 12" key="1">
    <citation type="journal article" date="2013" name="Curr. Biol.">
        <title>The Genome of the Foraminiferan Reticulomyxa filosa.</title>
        <authorList>
            <person name="Glockner G."/>
            <person name="Hulsmann N."/>
            <person name="Schleicher M."/>
            <person name="Noegel A.A."/>
            <person name="Eichinger L."/>
            <person name="Gallinger C."/>
            <person name="Pawlowski J."/>
            <person name="Sierra R."/>
            <person name="Euteneuer U."/>
            <person name="Pillet L."/>
            <person name="Moustafa A."/>
            <person name="Platzer M."/>
            <person name="Groth M."/>
            <person name="Szafranski K."/>
            <person name="Schliwa M."/>
        </authorList>
    </citation>
    <scope>NUCLEOTIDE SEQUENCE [LARGE SCALE GENOMIC DNA]</scope>
</reference>
<evidence type="ECO:0000256" key="4">
    <source>
        <dbReference type="ARBA" id="ARBA00022741"/>
    </source>
</evidence>
<comment type="subunit">
    <text evidence="8">Dimer of alpha and beta chains. A typical microtubule is a hollow water-filled tube with an outer diameter of 25 nm and an inner diameter of 15 nM. Alpha-beta heterodimers associate head-to-tail to form protofilaments running lengthwise along the microtubule wall with the beta-tubulin subunit facing the microtubule plus end conferring a structural polarity. Microtubules usually have 13 protofilaments but different protofilament numbers can be found in some organisms and specialized cells.</text>
</comment>
<keyword evidence="2" id="KW-0963">Cytoplasm</keyword>
<dbReference type="GO" id="GO:0007017">
    <property type="term" value="P:microtubule-based process"/>
    <property type="evidence" value="ECO:0007669"/>
    <property type="project" value="InterPro"/>
</dbReference>
<keyword evidence="4 8" id="KW-0547">Nucleotide-binding</keyword>
<dbReference type="GO" id="GO:0005200">
    <property type="term" value="F:structural constituent of cytoskeleton"/>
    <property type="evidence" value="ECO:0007669"/>
    <property type="project" value="InterPro"/>
</dbReference>
<dbReference type="InterPro" id="IPR008280">
    <property type="entry name" value="Tub_FtsZ_C"/>
</dbReference>
<evidence type="ECO:0000256" key="3">
    <source>
        <dbReference type="ARBA" id="ARBA00022701"/>
    </source>
</evidence>
<keyword evidence="5" id="KW-0378">Hydrolase</keyword>
<comment type="similarity">
    <text evidence="1 8">Belongs to the tubulin family.</text>
</comment>
<dbReference type="Proteomes" id="UP000023152">
    <property type="component" value="Unassembled WGS sequence"/>
</dbReference>
<proteinExistence type="inferred from homology"/>
<evidence type="ECO:0000256" key="6">
    <source>
        <dbReference type="ARBA" id="ARBA00023134"/>
    </source>
</evidence>
<dbReference type="InterPro" id="IPR002452">
    <property type="entry name" value="Alpha_tubulin"/>
</dbReference>
<name>X6LWK2_RETFI</name>
<dbReference type="PROSITE" id="PS00228">
    <property type="entry name" value="TUBULIN_B_AUTOREG"/>
    <property type="match status" value="1"/>
</dbReference>
<dbReference type="GO" id="GO:0016787">
    <property type="term" value="F:hydrolase activity"/>
    <property type="evidence" value="ECO:0007669"/>
    <property type="project" value="UniProtKB-KW"/>
</dbReference>
<keyword evidence="12" id="KW-1185">Reference proteome</keyword>
<dbReference type="Pfam" id="PF03953">
    <property type="entry name" value="Tubulin_C"/>
    <property type="match status" value="1"/>
</dbReference>
<feature type="region of interest" description="Disordered" evidence="9">
    <location>
        <begin position="436"/>
        <end position="458"/>
    </location>
</feature>
<dbReference type="SUPFAM" id="SSF55307">
    <property type="entry name" value="Tubulin C-terminal domain-like"/>
    <property type="match status" value="1"/>
</dbReference>
<dbReference type="Pfam" id="PF00091">
    <property type="entry name" value="Tubulin"/>
    <property type="match status" value="1"/>
</dbReference>
<dbReference type="InterPro" id="IPR017975">
    <property type="entry name" value="Tubulin_CS"/>
</dbReference>
<dbReference type="Gene3D" id="3.40.50.1440">
    <property type="entry name" value="Tubulin/FtsZ, GTPase domain"/>
    <property type="match status" value="1"/>
</dbReference>
<keyword evidence="3 8" id="KW-0493">Microtubule</keyword>
<evidence type="ECO:0000256" key="2">
    <source>
        <dbReference type="ARBA" id="ARBA00022490"/>
    </source>
</evidence>
<dbReference type="PRINTS" id="PR01161">
    <property type="entry name" value="TUBULIN"/>
</dbReference>
<evidence type="ECO:0000256" key="1">
    <source>
        <dbReference type="ARBA" id="ARBA00009636"/>
    </source>
</evidence>
<comment type="caution">
    <text evidence="11">The sequence shown here is derived from an EMBL/GenBank/DDBJ whole genome shotgun (WGS) entry which is preliminary data.</text>
</comment>
<accession>X6LWK2</accession>
<evidence type="ECO:0000256" key="7">
    <source>
        <dbReference type="ARBA" id="ARBA00049117"/>
    </source>
</evidence>